<organism evidence="1 2">
    <name type="scientific">Pleodorina starrii</name>
    <dbReference type="NCBI Taxonomy" id="330485"/>
    <lineage>
        <taxon>Eukaryota</taxon>
        <taxon>Viridiplantae</taxon>
        <taxon>Chlorophyta</taxon>
        <taxon>core chlorophytes</taxon>
        <taxon>Chlorophyceae</taxon>
        <taxon>CS clade</taxon>
        <taxon>Chlamydomonadales</taxon>
        <taxon>Volvocaceae</taxon>
        <taxon>Pleodorina</taxon>
    </lineage>
</organism>
<proteinExistence type="predicted"/>
<dbReference type="AlphaFoldDB" id="A0A9W6BWL4"/>
<reference evidence="1 2" key="1">
    <citation type="journal article" date="2023" name="Commun. Biol.">
        <title>Reorganization of the ancestral sex-determining regions during the evolution of trioecy in Pleodorina starrii.</title>
        <authorList>
            <person name="Takahashi K."/>
            <person name="Suzuki S."/>
            <person name="Kawai-Toyooka H."/>
            <person name="Yamamoto K."/>
            <person name="Hamaji T."/>
            <person name="Ootsuki R."/>
            <person name="Yamaguchi H."/>
            <person name="Kawachi M."/>
            <person name="Higashiyama T."/>
            <person name="Nozaki H."/>
        </authorList>
    </citation>
    <scope>NUCLEOTIDE SEQUENCE [LARGE SCALE GENOMIC DNA]</scope>
    <source>
        <strain evidence="1 2">NIES-4479</strain>
    </source>
</reference>
<evidence type="ECO:0000313" key="1">
    <source>
        <dbReference type="EMBL" id="GLC59433.1"/>
    </source>
</evidence>
<protein>
    <submittedName>
        <fullName evidence="1">Uncharacterized protein</fullName>
    </submittedName>
</protein>
<name>A0A9W6BWL4_9CHLO</name>
<gene>
    <name evidence="1" type="primary">PLESTMB000442</name>
    <name evidence="1" type="ORF">PLESTB_001485500</name>
</gene>
<evidence type="ECO:0000313" key="2">
    <source>
        <dbReference type="Proteomes" id="UP001165080"/>
    </source>
</evidence>
<comment type="caution">
    <text evidence="1">The sequence shown here is derived from an EMBL/GenBank/DDBJ whole genome shotgun (WGS) entry which is preliminary data.</text>
</comment>
<dbReference type="Proteomes" id="UP001165080">
    <property type="component" value="Unassembled WGS sequence"/>
</dbReference>
<sequence>MLSFIPINPILWICARKPAQRLLAEYEALLRLFDDKEEERLYNRLCDTRLYVAMHALMPALVSLDVFIKLCQSSVLYVGELARALQNLKAQLCEMYTNPETRYTKMEFGEFRELLAVGKVWVIDPDCADEKEEEGQQLGLMCGGRRFYPFTVDPPRSRRRPHRELLPLTPPRLAEVVTSVQQEVTAAVTELVSELESRFPPNELLEAMSLVYCEYWECEPTAADLRVKLEVIKAAYCRERQATSGKQVPPLL</sequence>
<dbReference type="EMBL" id="BRXU01000027">
    <property type="protein sequence ID" value="GLC59433.1"/>
    <property type="molecule type" value="Genomic_DNA"/>
</dbReference>
<accession>A0A9W6BWL4</accession>
<keyword evidence="2" id="KW-1185">Reference proteome</keyword>